<feature type="transmembrane region" description="Helical" evidence="1">
    <location>
        <begin position="226"/>
        <end position="250"/>
    </location>
</feature>
<feature type="transmembrane region" description="Helical" evidence="1">
    <location>
        <begin position="175"/>
        <end position="206"/>
    </location>
</feature>
<dbReference type="OrthoDB" id="1786466at2"/>
<feature type="transmembrane region" description="Helical" evidence="1">
    <location>
        <begin position="96"/>
        <end position="120"/>
    </location>
</feature>
<comment type="caution">
    <text evidence="2">The sequence shown here is derived from an EMBL/GenBank/DDBJ whole genome shotgun (WGS) entry which is preliminary data.</text>
</comment>
<dbReference type="EMBL" id="SRJD01000010">
    <property type="protein sequence ID" value="TGA98001.1"/>
    <property type="molecule type" value="Genomic_DNA"/>
</dbReference>
<protein>
    <submittedName>
        <fullName evidence="2">Uncharacterized protein</fullName>
    </submittedName>
</protein>
<keyword evidence="3" id="KW-1185">Reference proteome</keyword>
<feature type="transmembrane region" description="Helical" evidence="1">
    <location>
        <begin position="50"/>
        <end position="76"/>
    </location>
</feature>
<evidence type="ECO:0000256" key="1">
    <source>
        <dbReference type="SAM" id="Phobius"/>
    </source>
</evidence>
<feature type="transmembrane region" description="Helical" evidence="1">
    <location>
        <begin position="140"/>
        <end position="163"/>
    </location>
</feature>
<evidence type="ECO:0000313" key="2">
    <source>
        <dbReference type="EMBL" id="TGA98001.1"/>
    </source>
</evidence>
<keyword evidence="1" id="KW-0472">Membrane</keyword>
<keyword evidence="1" id="KW-0812">Transmembrane</keyword>
<name>A0A4Z0GLX0_9BACL</name>
<accession>A0A4Z0GLX0</accession>
<organism evidence="2 3">
    <name type="scientific">Sporolactobacillus shoreae</name>
    <dbReference type="NCBI Taxonomy" id="1465501"/>
    <lineage>
        <taxon>Bacteria</taxon>
        <taxon>Bacillati</taxon>
        <taxon>Bacillota</taxon>
        <taxon>Bacilli</taxon>
        <taxon>Bacillales</taxon>
        <taxon>Sporolactobacillaceae</taxon>
        <taxon>Sporolactobacillus</taxon>
    </lineage>
</organism>
<gene>
    <name evidence="2" type="ORF">E4665_10075</name>
</gene>
<evidence type="ECO:0000313" key="3">
    <source>
        <dbReference type="Proteomes" id="UP000298347"/>
    </source>
</evidence>
<reference evidence="2 3" key="1">
    <citation type="journal article" date="2015" name="Int. J. Syst. Evol. Microbiol.">
        <title>Sporolactobacillus shoreae sp. nov. and Sporolactobacillus spathodeae sp. nov., two spore-forming lactic acid bacteria isolated from tree barks in Thailand.</title>
        <authorList>
            <person name="Thamacharoensuk T."/>
            <person name="Kitahara M."/>
            <person name="Ohkuma M."/>
            <person name="Thongchul N."/>
            <person name="Tanasupawat S."/>
        </authorList>
    </citation>
    <scope>NUCLEOTIDE SEQUENCE [LARGE SCALE GENOMIC DNA]</scope>
    <source>
        <strain evidence="2 3">BK92</strain>
    </source>
</reference>
<keyword evidence="1" id="KW-1133">Transmembrane helix</keyword>
<dbReference type="Proteomes" id="UP000298347">
    <property type="component" value="Unassembled WGS sequence"/>
</dbReference>
<proteinExistence type="predicted"/>
<sequence>MTAWRALFKKEIRLGSLGFFVFLGFELVLMAFGVWLYFRALQDGGVGYRSVMFIIGVVLMTLHFFYLFGYLIVNAIQERKTFHLWLNNPLPAWSMLGAKMVVGLIYMTLSFLVASIYTWIGSLLIPYVSLPAGVHVYRTATVLIAYLYWVALYIGIVFMFLWTIERIIRSRIGRLVWIILPVGVILMILLLVKLSQWGILAFFYNWGELPSSVANFLLPYSFFHGHIYIGNFVMDLLVMALLFAGSSWLMDHKLEVS</sequence>
<dbReference type="AlphaFoldDB" id="A0A4Z0GLX0"/>
<feature type="transmembrane region" description="Helical" evidence="1">
    <location>
        <begin position="12"/>
        <end position="38"/>
    </location>
</feature>
<dbReference type="RefSeq" id="WP_135348664.1">
    <property type="nucleotide sequence ID" value="NZ_SRJD01000010.1"/>
</dbReference>